<dbReference type="Pfam" id="PF13556">
    <property type="entry name" value="HTH_30"/>
    <property type="match status" value="1"/>
</dbReference>
<evidence type="ECO:0000313" key="6">
    <source>
        <dbReference type="Proteomes" id="UP000292027"/>
    </source>
</evidence>
<feature type="domain" description="PucR C-terminal helix-turn-helix" evidence="2">
    <location>
        <begin position="336"/>
        <end position="392"/>
    </location>
</feature>
<dbReference type="Pfam" id="PF14361">
    <property type="entry name" value="RsbRD_N"/>
    <property type="match status" value="1"/>
</dbReference>
<dbReference type="InterPro" id="IPR025736">
    <property type="entry name" value="PucR_C-HTH_dom"/>
</dbReference>
<dbReference type="RefSeq" id="WP_130445254.1">
    <property type="nucleotide sequence ID" value="NZ_SHKR01000012.1"/>
</dbReference>
<evidence type="ECO:0000313" key="5">
    <source>
        <dbReference type="EMBL" id="RZU16334.1"/>
    </source>
</evidence>
<reference evidence="5 6" key="1">
    <citation type="journal article" date="2015" name="Stand. Genomic Sci.">
        <title>Genomic Encyclopedia of Bacterial and Archaeal Type Strains, Phase III: the genomes of soil and plant-associated and newly described type strains.</title>
        <authorList>
            <person name="Whitman W.B."/>
            <person name="Woyke T."/>
            <person name="Klenk H.P."/>
            <person name="Zhou Y."/>
            <person name="Lilburn T.G."/>
            <person name="Beck B.J."/>
            <person name="De Vos P."/>
            <person name="Vandamme P."/>
            <person name="Eisen J.A."/>
            <person name="Garrity G."/>
            <person name="Hugenholtz P."/>
            <person name="Kyrpides N.C."/>
        </authorList>
    </citation>
    <scope>NUCLEOTIDE SEQUENCE [LARGE SCALE GENOMIC DNA]</scope>
    <source>
        <strain evidence="5 6">VKM Ac-2540</strain>
    </source>
</reference>
<dbReference type="Gene3D" id="1.10.10.2840">
    <property type="entry name" value="PucR C-terminal helix-turn-helix domain"/>
    <property type="match status" value="1"/>
</dbReference>
<dbReference type="Pfam" id="PF17853">
    <property type="entry name" value="GGDEF_2"/>
    <property type="match status" value="1"/>
</dbReference>
<dbReference type="AlphaFoldDB" id="A0A4Q7X0F1"/>
<dbReference type="InterPro" id="IPR042070">
    <property type="entry name" value="PucR_C-HTH_sf"/>
</dbReference>
<evidence type="ECO:0000259" key="2">
    <source>
        <dbReference type="Pfam" id="PF13556"/>
    </source>
</evidence>
<gene>
    <name evidence="5" type="ORF">EV645_3889</name>
</gene>
<feature type="domain" description="RsbT co-antagonist protein RsbRD N-terminal" evidence="3">
    <location>
        <begin position="43"/>
        <end position="147"/>
    </location>
</feature>
<evidence type="ECO:0000256" key="1">
    <source>
        <dbReference type="ARBA" id="ARBA00006754"/>
    </source>
</evidence>
<proteinExistence type="inferred from homology"/>
<dbReference type="InterPro" id="IPR041522">
    <property type="entry name" value="CdaR_GGDEF"/>
</dbReference>
<dbReference type="InterPro" id="IPR025751">
    <property type="entry name" value="RsbRD_N_dom"/>
</dbReference>
<feature type="domain" description="CdaR GGDEF-like" evidence="4">
    <location>
        <begin position="157"/>
        <end position="285"/>
    </location>
</feature>
<comment type="similarity">
    <text evidence="1">Belongs to the CdaR family.</text>
</comment>
<dbReference type="OrthoDB" id="5241664at2"/>
<evidence type="ECO:0000259" key="4">
    <source>
        <dbReference type="Pfam" id="PF17853"/>
    </source>
</evidence>
<evidence type="ECO:0000259" key="3">
    <source>
        <dbReference type="Pfam" id="PF14361"/>
    </source>
</evidence>
<dbReference type="EMBL" id="SHKR01000012">
    <property type="protein sequence ID" value="RZU16334.1"/>
    <property type="molecule type" value="Genomic_DNA"/>
</dbReference>
<protein>
    <submittedName>
        <fullName evidence="5">CdaR family transcriptional regulator</fullName>
    </submittedName>
</protein>
<comment type="caution">
    <text evidence="5">The sequence shown here is derived from an EMBL/GenBank/DDBJ whole genome shotgun (WGS) entry which is preliminary data.</text>
</comment>
<organism evidence="5 6">
    <name type="scientific">Kribbella rubisoli</name>
    <dbReference type="NCBI Taxonomy" id="3075929"/>
    <lineage>
        <taxon>Bacteria</taxon>
        <taxon>Bacillati</taxon>
        <taxon>Actinomycetota</taxon>
        <taxon>Actinomycetes</taxon>
        <taxon>Propionibacteriales</taxon>
        <taxon>Kribbellaceae</taxon>
        <taxon>Kribbella</taxon>
    </lineage>
</organism>
<sequence>MSESGGLQWPGSTTANSADEAWLTAIAQAAAGDSEAPLELLVEYLTLLADAAISGRRPREHELAIVRELGRRAAEQGIPAGRVADLYLSAAWRMWRDLPDVVPYRDRDTVRASAQAVLRAVGEAIAVLVDSYQVATQQLVRQEESLRRELVDDLLRGDPDVARIVERAEPFGIDLGRPHQVVLARPADRLTEGDTSASMLELFILDRFGDREVLVATKEGMLVVLIPATAPSTAPRTIVQEVGTLIHDALIRHRSGREWRVATGRPYPGSYGIARSYEEAREALALADRLRLDAPVVNARDMLVYRVLVRDQAAIVDLIQAVLTPLTQARGGPEPLLQTLEAYFATGEVATDAARRLNVSVRTVTYRLAKVKELTGHDPGNPDQRFILHIAVLGAQLLDWPAHDFHHGADTQS</sequence>
<keyword evidence="6" id="KW-1185">Reference proteome</keyword>
<dbReference type="Proteomes" id="UP000292027">
    <property type="component" value="Unassembled WGS sequence"/>
</dbReference>
<dbReference type="PANTHER" id="PTHR33744">
    <property type="entry name" value="CARBOHYDRATE DIACID REGULATOR"/>
    <property type="match status" value="1"/>
</dbReference>
<accession>A0A4Q7X0F1</accession>
<dbReference type="PANTHER" id="PTHR33744:SF1">
    <property type="entry name" value="DNA-BINDING TRANSCRIPTIONAL ACTIVATOR ADER"/>
    <property type="match status" value="1"/>
</dbReference>
<dbReference type="InterPro" id="IPR051448">
    <property type="entry name" value="CdaR-like_regulators"/>
</dbReference>
<name>A0A4Q7X0F1_9ACTN</name>